<dbReference type="GO" id="GO:0016579">
    <property type="term" value="P:protein deubiquitination"/>
    <property type="evidence" value="ECO:0007669"/>
    <property type="project" value="InterPro"/>
</dbReference>
<reference evidence="3" key="1">
    <citation type="submission" date="2009-08" db="EMBL/GenBank/DDBJ databases">
        <title>Annotation of Salpingoeca rosetta.</title>
        <authorList>
            <consortium name="The Broad Institute Genome Sequencing Platform"/>
            <person name="Russ C."/>
            <person name="Cuomo C."/>
            <person name="Burger G."/>
            <person name="Gray M.W."/>
            <person name="Holland P.W.H."/>
            <person name="King N."/>
            <person name="Lang F.B.F."/>
            <person name="Roger A.J."/>
            <person name="Ruiz-Trillo I."/>
            <person name="Young S.K."/>
            <person name="Zeng Q."/>
            <person name="Gargeya S."/>
            <person name="Alvarado L."/>
            <person name="Berlin A."/>
            <person name="Chapman S.B."/>
            <person name="Chen Z."/>
            <person name="Freedman E."/>
            <person name="Gellesch M."/>
            <person name="Goldberg J."/>
            <person name="Griggs A."/>
            <person name="Gujja S."/>
            <person name="Heilman E."/>
            <person name="Heiman D."/>
            <person name="Howarth C."/>
            <person name="Mehta T."/>
            <person name="Neiman D."/>
            <person name="Pearson M."/>
            <person name="Roberts A."/>
            <person name="Saif S."/>
            <person name="Shea T."/>
            <person name="Shenoy N."/>
            <person name="Sisk P."/>
            <person name="Stolte C."/>
            <person name="Sykes S."/>
            <person name="White J."/>
            <person name="Yandava C."/>
            <person name="Haas B."/>
            <person name="Nusbaum C."/>
            <person name="Birren B."/>
        </authorList>
    </citation>
    <scope>NUCLEOTIDE SEQUENCE [LARGE SCALE GENOMIC DNA]</scope>
    <source>
        <strain evidence="3">ATCC 50818</strain>
    </source>
</reference>
<evidence type="ECO:0000313" key="3">
    <source>
        <dbReference type="EMBL" id="EGD83703.1"/>
    </source>
</evidence>
<dbReference type="RefSeq" id="XP_004987523.1">
    <property type="nucleotide sequence ID" value="XM_004987466.1"/>
</dbReference>
<keyword evidence="4" id="KW-1185">Reference proteome</keyword>
<dbReference type="KEGG" id="sre:PTSG_11458"/>
<dbReference type="EMBL" id="GL833045">
    <property type="protein sequence ID" value="EGD83703.1"/>
    <property type="molecule type" value="Genomic_DNA"/>
</dbReference>
<name>F2UTI1_SALR5</name>
<protein>
    <recommendedName>
        <fullName evidence="2">Peptidase C19 ubiquitin carboxyl-terminal hydrolase domain-containing protein</fullName>
    </recommendedName>
</protein>
<gene>
    <name evidence="3" type="ORF">PTSG_11458</name>
</gene>
<dbReference type="InterPro" id="IPR038765">
    <property type="entry name" value="Papain-like_cys_pep_sf"/>
</dbReference>
<evidence type="ECO:0000259" key="2">
    <source>
        <dbReference type="Pfam" id="PF00443"/>
    </source>
</evidence>
<dbReference type="GO" id="GO:0004843">
    <property type="term" value="F:cysteine-type deubiquitinase activity"/>
    <property type="evidence" value="ECO:0007669"/>
    <property type="project" value="InterPro"/>
</dbReference>
<proteinExistence type="predicted"/>
<dbReference type="AlphaFoldDB" id="F2UTI1"/>
<feature type="compositionally biased region" description="Basic and acidic residues" evidence="1">
    <location>
        <begin position="695"/>
        <end position="706"/>
    </location>
</feature>
<dbReference type="Gene3D" id="3.90.70.10">
    <property type="entry name" value="Cysteine proteinases"/>
    <property type="match status" value="1"/>
</dbReference>
<dbReference type="Proteomes" id="UP000007799">
    <property type="component" value="Unassembled WGS sequence"/>
</dbReference>
<accession>F2UTI1</accession>
<feature type="domain" description="Peptidase C19 ubiquitin carboxyl-terminal hydrolase" evidence="2">
    <location>
        <begin position="738"/>
        <end position="824"/>
    </location>
</feature>
<feature type="compositionally biased region" description="Acidic residues" evidence="1">
    <location>
        <begin position="707"/>
        <end position="727"/>
    </location>
</feature>
<evidence type="ECO:0000256" key="1">
    <source>
        <dbReference type="SAM" id="MobiDB-lite"/>
    </source>
</evidence>
<dbReference type="InParanoid" id="F2UTI1"/>
<dbReference type="GeneID" id="16068042"/>
<sequence>MKQSTNTFSSKTAPTSMPKVCCIIGAGFQNVLSFGGKHHKAEPHQEASSQRGNTTVMFSGTETYLIGPSGSGKTAILRGVVLALEAILNPELCVDETERLLATRNNSYGYIILVLCPQSDASKHIKETLSAEEKNRCLQEERILKDRGFVVLHGERIRVGWAELLKLQNGTLFRLKGNEDFRKRTRNKKGEQQQQLIIATHHVELLNSNTVPIDCLQVRHGSALHRRQPTPATHISTLPRPITEMLGPKIMTKLRDPACLDMYFSRTVVLLEGKTAKFQLIKDLESKRLEHFFRALEFGIQPPENKRAIHNCPSVEDLKQVKTLAKVIADHKLGKKHTPQFILIQFAVLFKAMVHSNSEWKKFKGLGVVQYFKTDEVQAHIDKRFKELMPHVGADITLRHQTYDKLGQHLQQAVEELLTLQFEFSKTQERKDKLRELSRRKDGVNEVKTYLVKNFTNALNTVSVDEIQVKLTELVQQSTQLPLTDPPPSTDELSEMLLVMIWKTYSTQKRKTLQHLLRRELERLQQAHGKLAQDTCLTLNAAKDTLPREQLDALRKSTTPLQPSHLGKLKPSLSRLCKAGWEHGHFVFPPDTADIEGIFINKSTNDDGKAPAPHPECLRSPDCLHGDEREILRKLGENELPRAQAIILNRMKAKISHLSIDVVKGQCESAKKETKLLADFMKTVMSTDEGSAGADGEHDTGGGEHHDDDDDEHHDEHHDDDDDDDDVACIPMSNPSRSRCYMNAVFQCLVRTTPLAQALKDSQDANTNQGALAHQVSNLMGDLTAYSSKDAINVKEKLSFRVGDYTEDKQQDAAEFLGDLLGALCIAPQVADAELCSKCGHTLSVSRSHTVKLSANDPQHPKQQLSLFQALQMQMLPADTVTRSAHNACRT</sequence>
<feature type="region of interest" description="Disordered" evidence="1">
    <location>
        <begin position="687"/>
        <end position="730"/>
    </location>
</feature>
<dbReference type="InterPro" id="IPR001394">
    <property type="entry name" value="Peptidase_C19_UCH"/>
</dbReference>
<evidence type="ECO:0000313" key="4">
    <source>
        <dbReference type="Proteomes" id="UP000007799"/>
    </source>
</evidence>
<dbReference type="SUPFAM" id="SSF54001">
    <property type="entry name" value="Cysteine proteinases"/>
    <property type="match status" value="1"/>
</dbReference>
<organism evidence="4">
    <name type="scientific">Salpingoeca rosetta (strain ATCC 50818 / BSB-021)</name>
    <dbReference type="NCBI Taxonomy" id="946362"/>
    <lineage>
        <taxon>Eukaryota</taxon>
        <taxon>Choanoflagellata</taxon>
        <taxon>Craspedida</taxon>
        <taxon>Salpingoecidae</taxon>
        <taxon>Salpingoeca</taxon>
    </lineage>
</organism>
<dbReference type="Pfam" id="PF00443">
    <property type="entry name" value="UCH"/>
    <property type="match status" value="1"/>
</dbReference>